<evidence type="ECO:0000256" key="1">
    <source>
        <dbReference type="SAM" id="Phobius"/>
    </source>
</evidence>
<keyword evidence="1" id="KW-0812">Transmembrane</keyword>
<sequence>MEARTRKMLRVIARILLLVTTGDTAYATWLWIQSDPTEVGSGPLADVWLGWALVSICLAPIAFTLRFEKWRIFGGRSSWSAAHGRDVAGLVKFHVGAPPENTRHNLEKYIRLKEPSKDEFRRIMKYLSVAMTLFFAALWWVVDPLIFSNLLDTSPFVVLLVIVFLVPIHELLHAAIYPLGNRREILFGYWPEMFVFYASYQGRLSRNRWLLVYVFPFVVLSFVPLLIVLFFSVPPWLAVSSIINAGASVGDLVAVAMILRQVPSQSVIVQNGWDTFWQRMT</sequence>
<keyword evidence="3" id="KW-1185">Reference proteome</keyword>
<dbReference type="EMBL" id="PKUR01000001">
    <property type="protein sequence ID" value="PLW87915.1"/>
    <property type="molecule type" value="Genomic_DNA"/>
</dbReference>
<accession>A0AAP8SPQ2</accession>
<feature type="transmembrane region" description="Helical" evidence="1">
    <location>
        <begin position="12"/>
        <end position="32"/>
    </location>
</feature>
<comment type="caution">
    <text evidence="2">The sequence shown here is derived from an EMBL/GenBank/DDBJ whole genome shotgun (WGS) entry which is preliminary data.</text>
</comment>
<reference evidence="2 3" key="1">
    <citation type="submission" date="2018-01" db="EMBL/GenBank/DDBJ databases">
        <title>The draft genome sequence of Halioglobus japonicus S1-36.</title>
        <authorList>
            <person name="Du Z.-J."/>
            <person name="Shi M.-J."/>
        </authorList>
    </citation>
    <scope>NUCLEOTIDE SEQUENCE [LARGE SCALE GENOMIC DNA]</scope>
    <source>
        <strain evidence="2 3">S1-36</strain>
    </source>
</reference>
<dbReference type="RefSeq" id="WP_084200080.1">
    <property type="nucleotide sequence ID" value="NZ_BMYL01000005.1"/>
</dbReference>
<feature type="transmembrane region" description="Helical" evidence="1">
    <location>
        <begin position="210"/>
        <end position="231"/>
    </location>
</feature>
<feature type="transmembrane region" description="Helical" evidence="1">
    <location>
        <begin position="154"/>
        <end position="177"/>
    </location>
</feature>
<feature type="transmembrane region" description="Helical" evidence="1">
    <location>
        <begin position="237"/>
        <end position="259"/>
    </location>
</feature>
<keyword evidence="1" id="KW-0472">Membrane</keyword>
<gene>
    <name evidence="2" type="ORF">C0029_04950</name>
</gene>
<evidence type="ECO:0000313" key="2">
    <source>
        <dbReference type="EMBL" id="PLW87915.1"/>
    </source>
</evidence>
<feature type="transmembrane region" description="Helical" evidence="1">
    <location>
        <begin position="47"/>
        <end position="67"/>
    </location>
</feature>
<protein>
    <submittedName>
        <fullName evidence="2">DUF3267 domain-containing protein</fullName>
    </submittedName>
</protein>
<organism evidence="2 3">
    <name type="scientific">Halioglobus japonicus</name>
    <dbReference type="NCBI Taxonomy" id="930805"/>
    <lineage>
        <taxon>Bacteria</taxon>
        <taxon>Pseudomonadati</taxon>
        <taxon>Pseudomonadota</taxon>
        <taxon>Gammaproteobacteria</taxon>
        <taxon>Cellvibrionales</taxon>
        <taxon>Halieaceae</taxon>
        <taxon>Halioglobus</taxon>
    </lineage>
</organism>
<dbReference type="InterPro" id="IPR021683">
    <property type="entry name" value="DUF3267"/>
</dbReference>
<keyword evidence="1" id="KW-1133">Transmembrane helix</keyword>
<name>A0AAP8SPQ2_9GAMM</name>
<proteinExistence type="predicted"/>
<dbReference type="AlphaFoldDB" id="A0AAP8SPQ2"/>
<feature type="transmembrane region" description="Helical" evidence="1">
    <location>
        <begin position="123"/>
        <end position="142"/>
    </location>
</feature>
<evidence type="ECO:0000313" key="3">
    <source>
        <dbReference type="Proteomes" id="UP000235162"/>
    </source>
</evidence>
<dbReference type="Pfam" id="PF11667">
    <property type="entry name" value="DUF3267"/>
    <property type="match status" value="1"/>
</dbReference>
<dbReference type="Proteomes" id="UP000235162">
    <property type="component" value="Unassembled WGS sequence"/>
</dbReference>